<feature type="coiled-coil region" evidence="1">
    <location>
        <begin position="67"/>
        <end position="94"/>
    </location>
</feature>
<dbReference type="EMBL" id="JAHLPM010000006">
    <property type="protein sequence ID" value="MBU5438130.1"/>
    <property type="molecule type" value="Genomic_DNA"/>
</dbReference>
<evidence type="ECO:0000256" key="1">
    <source>
        <dbReference type="SAM" id="Coils"/>
    </source>
</evidence>
<reference evidence="2 3" key="1">
    <citation type="submission" date="2021-06" db="EMBL/GenBank/DDBJ databases">
        <authorList>
            <person name="Sun Q."/>
            <person name="Li D."/>
        </authorList>
    </citation>
    <scope>NUCLEOTIDE SEQUENCE [LARGE SCALE GENOMIC DNA]</scope>
    <source>
        <strain evidence="2 3">MSJ-40</strain>
    </source>
</reference>
<sequence length="419" mass="49013">MSRKKRFLLVLLILISVYTIYHIIDKINYNKYVSKSNDRVDMWEKDIDYLAYNLPKKHKDLFYKVSKDDFTNQIENLKKQIRNMEDDEIKMNIQKIIASIGDGHTSVNVSPRKIFPLQLYYFNDGIYVINTLDEHEEIMYNKLKEINGISIDNIIENVSLIVSHDNEFGLKNDLPLRIVSSEVLHGLGIIDNPDVAKFVFENQNKEILEVELESISGEKYFDNIFSKERKDAPLYMRNNDQYYWFEYLENEKTVYFKYSQCVNMKDKPFKEFSKELINFINSNDVEKFVIDVRNNGGGNSAILDGFINEISKNKLNKEDNLFVIIGRRTFSSAILNSISLKEKTKATFVGEPTGGKPNHFGEVKSFKLPNSQITINYSSKYFKHYKEDIPFLSPDKIIELTIDNYMKNNDPVLEYILSI</sequence>
<proteinExistence type="predicted"/>
<evidence type="ECO:0008006" key="4">
    <source>
        <dbReference type="Google" id="ProtNLM"/>
    </source>
</evidence>
<name>A0ABS6E6S6_9FIRM</name>
<dbReference type="RefSeq" id="WP_216518961.1">
    <property type="nucleotide sequence ID" value="NZ_JAHLPM010000006.1"/>
</dbReference>
<keyword evidence="1" id="KW-0175">Coiled coil</keyword>
<protein>
    <recommendedName>
        <fullName evidence="4">Peptidase S41</fullName>
    </recommendedName>
</protein>
<keyword evidence="3" id="KW-1185">Reference proteome</keyword>
<evidence type="ECO:0000313" key="3">
    <source>
        <dbReference type="Proteomes" id="UP000749471"/>
    </source>
</evidence>
<comment type="caution">
    <text evidence="2">The sequence shown here is derived from an EMBL/GenBank/DDBJ whole genome shotgun (WGS) entry which is preliminary data.</text>
</comment>
<organism evidence="2 3">
    <name type="scientific">Tissierella simiarum</name>
    <dbReference type="NCBI Taxonomy" id="2841534"/>
    <lineage>
        <taxon>Bacteria</taxon>
        <taxon>Bacillati</taxon>
        <taxon>Bacillota</taxon>
        <taxon>Tissierellia</taxon>
        <taxon>Tissierellales</taxon>
        <taxon>Tissierellaceae</taxon>
        <taxon>Tissierella</taxon>
    </lineage>
</organism>
<dbReference type="Proteomes" id="UP000749471">
    <property type="component" value="Unassembled WGS sequence"/>
</dbReference>
<gene>
    <name evidence="2" type="ORF">KQI42_08930</name>
</gene>
<evidence type="ECO:0000313" key="2">
    <source>
        <dbReference type="EMBL" id="MBU5438130.1"/>
    </source>
</evidence>
<accession>A0ABS6E6S6</accession>